<keyword evidence="1" id="KW-0472">Membrane</keyword>
<sequence length="92" mass="9701">MNSGKVVLGALAGLAAGAILGILFAPDKGTNTRKKIADKGKGSIDDIKKKYEDVISTISSKYESVKNDASNYINEGKEIAADAKRTVESNVK</sequence>
<reference evidence="2 3" key="1">
    <citation type="submission" date="2023-07" db="EMBL/GenBank/DDBJ databases">
        <title>Sorghum-associated microbial communities from plants grown in Nebraska, USA.</title>
        <authorList>
            <person name="Schachtman D."/>
        </authorList>
    </citation>
    <scope>NUCLEOTIDE SEQUENCE [LARGE SCALE GENOMIC DNA]</scope>
    <source>
        <strain evidence="2 3">3773</strain>
    </source>
</reference>
<comment type="caution">
    <text evidence="2">The sequence shown here is derived from an EMBL/GenBank/DDBJ whole genome shotgun (WGS) entry which is preliminary data.</text>
</comment>
<evidence type="ECO:0000256" key="1">
    <source>
        <dbReference type="SAM" id="Phobius"/>
    </source>
</evidence>
<keyword evidence="3" id="KW-1185">Reference proteome</keyword>
<evidence type="ECO:0000313" key="3">
    <source>
        <dbReference type="Proteomes" id="UP001255185"/>
    </source>
</evidence>
<proteinExistence type="predicted"/>
<protein>
    <submittedName>
        <fullName evidence="2">Gas vesicle protein</fullName>
    </submittedName>
</protein>
<evidence type="ECO:0000313" key="2">
    <source>
        <dbReference type="EMBL" id="MDR6968582.1"/>
    </source>
</evidence>
<dbReference type="InterPro" id="IPR024623">
    <property type="entry name" value="YtxH"/>
</dbReference>
<gene>
    <name evidence="2" type="ORF">J2X31_002605</name>
</gene>
<keyword evidence="1" id="KW-0812">Transmembrane</keyword>
<dbReference type="RefSeq" id="WP_310027190.1">
    <property type="nucleotide sequence ID" value="NZ_JAVDVI010000011.1"/>
</dbReference>
<dbReference type="Pfam" id="PF12732">
    <property type="entry name" value="YtxH"/>
    <property type="match status" value="1"/>
</dbReference>
<feature type="transmembrane region" description="Helical" evidence="1">
    <location>
        <begin position="6"/>
        <end position="25"/>
    </location>
</feature>
<organism evidence="2 3">
    <name type="scientific">Flavobacterium arsenatis</name>
    <dbReference type="NCBI Taxonomy" id="1484332"/>
    <lineage>
        <taxon>Bacteria</taxon>
        <taxon>Pseudomonadati</taxon>
        <taxon>Bacteroidota</taxon>
        <taxon>Flavobacteriia</taxon>
        <taxon>Flavobacteriales</taxon>
        <taxon>Flavobacteriaceae</taxon>
        <taxon>Flavobacterium</taxon>
    </lineage>
</organism>
<name>A0ABU1TRT2_9FLAO</name>
<keyword evidence="1" id="KW-1133">Transmembrane helix</keyword>
<dbReference type="Proteomes" id="UP001255185">
    <property type="component" value="Unassembled WGS sequence"/>
</dbReference>
<accession>A0ABU1TRT2</accession>
<dbReference type="EMBL" id="JAVDVI010000011">
    <property type="protein sequence ID" value="MDR6968582.1"/>
    <property type="molecule type" value="Genomic_DNA"/>
</dbReference>